<keyword evidence="1" id="KW-0472">Membrane</keyword>
<reference evidence="2" key="1">
    <citation type="submission" date="2013-07" db="EMBL/GenBank/DDBJ databases">
        <title>The genome of Eucalyptus grandis.</title>
        <authorList>
            <person name="Schmutz J."/>
            <person name="Hayes R."/>
            <person name="Myburg A."/>
            <person name="Tuskan G."/>
            <person name="Grattapaglia D."/>
            <person name="Rokhsar D.S."/>
        </authorList>
    </citation>
    <scope>NUCLEOTIDE SEQUENCE</scope>
    <source>
        <tissue evidence="2">Leaf extractions</tissue>
    </source>
</reference>
<proteinExistence type="predicted"/>
<accession>A0A059B308</accession>
<gene>
    <name evidence="2" type="ORF">EUGRSUZ_H02769</name>
</gene>
<keyword evidence="1" id="KW-1133">Transmembrane helix</keyword>
<dbReference type="AlphaFoldDB" id="A0A059B308"/>
<feature type="transmembrane region" description="Helical" evidence="1">
    <location>
        <begin position="38"/>
        <end position="58"/>
    </location>
</feature>
<evidence type="ECO:0000256" key="1">
    <source>
        <dbReference type="SAM" id="Phobius"/>
    </source>
</evidence>
<evidence type="ECO:0000313" key="2">
    <source>
        <dbReference type="EMBL" id="KCW60035.1"/>
    </source>
</evidence>
<dbReference type="InParanoid" id="A0A059B308"/>
<protein>
    <submittedName>
        <fullName evidence="2">Uncharacterized protein</fullName>
    </submittedName>
</protein>
<keyword evidence="1" id="KW-0812">Transmembrane</keyword>
<dbReference type="Gramene" id="KCW60035">
    <property type="protein sequence ID" value="KCW60035"/>
    <property type="gene ID" value="EUGRSUZ_H02769"/>
</dbReference>
<sequence>MFGKCYIEQFKINGKQRNTSLYFRIQITILPENNILRVTAQSFLMLAYLIILAIIQIAKVGCKRPNYGNKCNI</sequence>
<dbReference type="EMBL" id="KK198760">
    <property type="protein sequence ID" value="KCW60035.1"/>
    <property type="molecule type" value="Genomic_DNA"/>
</dbReference>
<organism evidence="2">
    <name type="scientific">Eucalyptus grandis</name>
    <name type="common">Flooded gum</name>
    <dbReference type="NCBI Taxonomy" id="71139"/>
    <lineage>
        <taxon>Eukaryota</taxon>
        <taxon>Viridiplantae</taxon>
        <taxon>Streptophyta</taxon>
        <taxon>Embryophyta</taxon>
        <taxon>Tracheophyta</taxon>
        <taxon>Spermatophyta</taxon>
        <taxon>Magnoliopsida</taxon>
        <taxon>eudicotyledons</taxon>
        <taxon>Gunneridae</taxon>
        <taxon>Pentapetalae</taxon>
        <taxon>rosids</taxon>
        <taxon>malvids</taxon>
        <taxon>Myrtales</taxon>
        <taxon>Myrtaceae</taxon>
        <taxon>Myrtoideae</taxon>
        <taxon>Eucalypteae</taxon>
        <taxon>Eucalyptus</taxon>
    </lineage>
</organism>
<name>A0A059B308_EUCGR</name>